<dbReference type="PANTHER" id="PTHR13061:SF29">
    <property type="entry name" value="GAMMA CARBONIC ANHYDRASE-LIKE 1, MITOCHONDRIAL-RELATED"/>
    <property type="match status" value="1"/>
</dbReference>
<name>A0ABV2QNI5_9MICO</name>
<dbReference type="SUPFAM" id="SSF51161">
    <property type="entry name" value="Trimeric LpxA-like enzymes"/>
    <property type="match status" value="1"/>
</dbReference>
<sequence>MALIIPFGNNAPKIDPTAWVAPNATLVGDVTVDVHASVFYGAVLRADVDTIVIGPGSNVQDNVTMHTDKGLVLSVGSRVSVGHGAILHGCTIENDCLIGMGATVLNGAVIGAGSLVAAGAVVLEYTSIPAGSLVAGVPARVIRQLSEEERAGLVDNARHYAELSQAHRAATGG</sequence>
<evidence type="ECO:0000313" key="2">
    <source>
        <dbReference type="Proteomes" id="UP001549257"/>
    </source>
</evidence>
<dbReference type="InterPro" id="IPR047324">
    <property type="entry name" value="LbH_gamma_CA-like"/>
</dbReference>
<reference evidence="1 2" key="1">
    <citation type="submission" date="2024-06" db="EMBL/GenBank/DDBJ databases">
        <title>Sorghum-associated microbial communities from plants grown in Nebraska, USA.</title>
        <authorList>
            <person name="Schachtman D."/>
        </authorList>
    </citation>
    <scope>NUCLEOTIDE SEQUENCE [LARGE SCALE GENOMIC DNA]</scope>
    <source>
        <strain evidence="1 2">2857</strain>
    </source>
</reference>
<dbReference type="Proteomes" id="UP001549257">
    <property type="component" value="Unassembled WGS sequence"/>
</dbReference>
<accession>A0ABV2QNI5</accession>
<comment type="caution">
    <text evidence="1">The sequence shown here is derived from an EMBL/GenBank/DDBJ whole genome shotgun (WGS) entry which is preliminary data.</text>
</comment>
<organism evidence="1 2">
    <name type="scientific">Conyzicola nivalis</name>
    <dbReference type="NCBI Taxonomy" id="1477021"/>
    <lineage>
        <taxon>Bacteria</taxon>
        <taxon>Bacillati</taxon>
        <taxon>Actinomycetota</taxon>
        <taxon>Actinomycetes</taxon>
        <taxon>Micrococcales</taxon>
        <taxon>Microbacteriaceae</taxon>
        <taxon>Conyzicola</taxon>
    </lineage>
</organism>
<dbReference type="InterPro" id="IPR011004">
    <property type="entry name" value="Trimer_LpxA-like_sf"/>
</dbReference>
<gene>
    <name evidence="1" type="ORF">ABIE21_001578</name>
</gene>
<dbReference type="PANTHER" id="PTHR13061">
    <property type="entry name" value="DYNACTIN SUBUNIT P25"/>
    <property type="match status" value="1"/>
</dbReference>
<dbReference type="InterPro" id="IPR050484">
    <property type="entry name" value="Transf_Hexapept/Carb_Anhydrase"/>
</dbReference>
<proteinExistence type="predicted"/>
<dbReference type="Pfam" id="PF00132">
    <property type="entry name" value="Hexapep"/>
    <property type="match status" value="1"/>
</dbReference>
<dbReference type="CDD" id="cd04645">
    <property type="entry name" value="LbH_gamma_CA_like"/>
    <property type="match status" value="1"/>
</dbReference>
<dbReference type="RefSeq" id="WP_354024237.1">
    <property type="nucleotide sequence ID" value="NZ_JBEPSJ010000001.1"/>
</dbReference>
<dbReference type="EMBL" id="JBEPSJ010000001">
    <property type="protein sequence ID" value="MET4582088.1"/>
    <property type="molecule type" value="Genomic_DNA"/>
</dbReference>
<dbReference type="Gene3D" id="2.160.10.10">
    <property type="entry name" value="Hexapeptide repeat proteins"/>
    <property type="match status" value="1"/>
</dbReference>
<evidence type="ECO:0000313" key="1">
    <source>
        <dbReference type="EMBL" id="MET4582088.1"/>
    </source>
</evidence>
<protein>
    <submittedName>
        <fullName evidence="1">Carbonic anhydrase/acetyltransferase-like protein (Isoleucine patch superfamily)</fullName>
    </submittedName>
</protein>
<dbReference type="InterPro" id="IPR001451">
    <property type="entry name" value="Hexapep"/>
</dbReference>
<keyword evidence="2" id="KW-1185">Reference proteome</keyword>